<sequence length="219" mass="24714">MKYSYTVFALCLINGLASTYAWDAWVESSGDAPVNYTIAEYKAFIAGNLTATGALLVAAEAQYVKHHLQPVADFYVAISKLGDKEIPDDYVRIDKLTNHTLQLDTYRKLTEGVWQLYATGVKQAKERAGHELNVTDTEVILAKDLQTLVTDLSNYLIQAAKNERAKGKVFWPEFHDRVREFLNAQVTVFYASVKKLTTTDIRAANYQQLYNDLHLLLGQ</sequence>
<name>A0A7R9LAR8_9ACAR</name>
<reference evidence="2" key="1">
    <citation type="submission" date="2020-11" db="EMBL/GenBank/DDBJ databases">
        <authorList>
            <person name="Tran Van P."/>
        </authorList>
    </citation>
    <scope>NUCLEOTIDE SEQUENCE</scope>
</reference>
<evidence type="ECO:0000256" key="1">
    <source>
        <dbReference type="SAM" id="SignalP"/>
    </source>
</evidence>
<dbReference type="AlphaFoldDB" id="A0A7R9LAR8"/>
<evidence type="ECO:0000313" key="3">
    <source>
        <dbReference type="Proteomes" id="UP000759131"/>
    </source>
</evidence>
<dbReference type="EMBL" id="CAJPIZ010019529">
    <property type="protein sequence ID" value="CAG2116957.1"/>
    <property type="molecule type" value="Genomic_DNA"/>
</dbReference>
<accession>A0A7R9LAR8</accession>
<organism evidence="2">
    <name type="scientific">Medioppia subpectinata</name>
    <dbReference type="NCBI Taxonomy" id="1979941"/>
    <lineage>
        <taxon>Eukaryota</taxon>
        <taxon>Metazoa</taxon>
        <taxon>Ecdysozoa</taxon>
        <taxon>Arthropoda</taxon>
        <taxon>Chelicerata</taxon>
        <taxon>Arachnida</taxon>
        <taxon>Acari</taxon>
        <taxon>Acariformes</taxon>
        <taxon>Sarcoptiformes</taxon>
        <taxon>Oribatida</taxon>
        <taxon>Brachypylina</taxon>
        <taxon>Oppioidea</taxon>
        <taxon>Oppiidae</taxon>
        <taxon>Medioppia</taxon>
    </lineage>
</organism>
<dbReference type="Proteomes" id="UP000759131">
    <property type="component" value="Unassembled WGS sequence"/>
</dbReference>
<keyword evidence="1" id="KW-0732">Signal</keyword>
<evidence type="ECO:0000313" key="2">
    <source>
        <dbReference type="EMBL" id="CAD7637263.1"/>
    </source>
</evidence>
<gene>
    <name evidence="2" type="ORF">OSB1V03_LOCUS16912</name>
</gene>
<feature type="chain" id="PRO_5036211145" evidence="1">
    <location>
        <begin position="22"/>
        <end position="219"/>
    </location>
</feature>
<proteinExistence type="predicted"/>
<dbReference type="EMBL" id="OC874104">
    <property type="protein sequence ID" value="CAD7637263.1"/>
    <property type="molecule type" value="Genomic_DNA"/>
</dbReference>
<feature type="signal peptide" evidence="1">
    <location>
        <begin position="1"/>
        <end position="21"/>
    </location>
</feature>
<dbReference type="OrthoDB" id="10545648at2759"/>
<protein>
    <submittedName>
        <fullName evidence="2">Uncharacterized protein</fullName>
    </submittedName>
</protein>
<keyword evidence="3" id="KW-1185">Reference proteome</keyword>